<name>A0A8S9HM29_BRACR</name>
<dbReference type="AlphaFoldDB" id="A0A8S9HM29"/>
<protein>
    <submittedName>
        <fullName evidence="2">Uncharacterized protein</fullName>
    </submittedName>
</protein>
<sequence length="202" mass="22364">MSRIFLQGGVWRVSLGWLLSSVLSSSFISAVVEVEWNAGFQWGCSSASCYDLLSSPVFKEDASLSAAHDPEQDREVIAIDLGFSSRLLRRLTTSCLRRGYSLQAQSDQIWFPDLGQGVDDLLGGVSRVMRIGALVLGWLSWQLDFFWLGSNGGLRITLVSLTSVIGFSRLRYSGDDTQRTDIRGNERKVSVWRANEASGVMC</sequence>
<evidence type="ECO:0000313" key="2">
    <source>
        <dbReference type="EMBL" id="KAF2557967.1"/>
    </source>
</evidence>
<dbReference type="EMBL" id="QGKW02001940">
    <property type="protein sequence ID" value="KAF2557967.1"/>
    <property type="molecule type" value="Genomic_DNA"/>
</dbReference>
<organism evidence="2 3">
    <name type="scientific">Brassica cretica</name>
    <name type="common">Mustard</name>
    <dbReference type="NCBI Taxonomy" id="69181"/>
    <lineage>
        <taxon>Eukaryota</taxon>
        <taxon>Viridiplantae</taxon>
        <taxon>Streptophyta</taxon>
        <taxon>Embryophyta</taxon>
        <taxon>Tracheophyta</taxon>
        <taxon>Spermatophyta</taxon>
        <taxon>Magnoliopsida</taxon>
        <taxon>eudicotyledons</taxon>
        <taxon>Gunneridae</taxon>
        <taxon>Pentapetalae</taxon>
        <taxon>rosids</taxon>
        <taxon>malvids</taxon>
        <taxon>Brassicales</taxon>
        <taxon>Brassicaceae</taxon>
        <taxon>Brassiceae</taxon>
        <taxon>Brassica</taxon>
    </lineage>
</organism>
<accession>A0A8S9HM29</accession>
<dbReference type="Proteomes" id="UP000712281">
    <property type="component" value="Unassembled WGS sequence"/>
</dbReference>
<keyword evidence="1" id="KW-0732">Signal</keyword>
<feature type="chain" id="PRO_5035936367" evidence="1">
    <location>
        <begin position="25"/>
        <end position="202"/>
    </location>
</feature>
<comment type="caution">
    <text evidence="2">The sequence shown here is derived from an EMBL/GenBank/DDBJ whole genome shotgun (WGS) entry which is preliminary data.</text>
</comment>
<feature type="signal peptide" evidence="1">
    <location>
        <begin position="1"/>
        <end position="24"/>
    </location>
</feature>
<proteinExistence type="predicted"/>
<reference evidence="2" key="1">
    <citation type="submission" date="2019-12" db="EMBL/GenBank/DDBJ databases">
        <title>Genome sequencing and annotation of Brassica cretica.</title>
        <authorList>
            <person name="Studholme D.J."/>
            <person name="Sarris P.F."/>
        </authorList>
    </citation>
    <scope>NUCLEOTIDE SEQUENCE</scope>
    <source>
        <strain evidence="2">PFS-001/15</strain>
        <tissue evidence="2">Leaf</tissue>
    </source>
</reference>
<evidence type="ECO:0000313" key="3">
    <source>
        <dbReference type="Proteomes" id="UP000712281"/>
    </source>
</evidence>
<evidence type="ECO:0000256" key="1">
    <source>
        <dbReference type="SAM" id="SignalP"/>
    </source>
</evidence>
<gene>
    <name evidence="2" type="ORF">F2Q68_00018129</name>
</gene>